<protein>
    <recommendedName>
        <fullName evidence="1">Calcineurin-like phosphoesterase domain-containing protein</fullName>
    </recommendedName>
</protein>
<dbReference type="STRING" id="314230.DSM3645_13183"/>
<dbReference type="Pfam" id="PF00149">
    <property type="entry name" value="Metallophos"/>
    <property type="match status" value="1"/>
</dbReference>
<dbReference type="AlphaFoldDB" id="A4A226"/>
<dbReference type="eggNOG" id="COG2908">
    <property type="taxonomic scope" value="Bacteria"/>
</dbReference>
<evidence type="ECO:0000259" key="1">
    <source>
        <dbReference type="Pfam" id="PF00149"/>
    </source>
</evidence>
<gene>
    <name evidence="2" type="ORF">DSM3645_13183</name>
</gene>
<name>A4A226_9BACT</name>
<dbReference type="InterPro" id="IPR029052">
    <property type="entry name" value="Metallo-depent_PP-like"/>
</dbReference>
<dbReference type="HOGENOM" id="CLU_1174552_0_0_0"/>
<evidence type="ECO:0000313" key="2">
    <source>
        <dbReference type="EMBL" id="EAQ77197.1"/>
    </source>
</evidence>
<organism evidence="2 3">
    <name type="scientific">Blastopirellula marina DSM 3645</name>
    <dbReference type="NCBI Taxonomy" id="314230"/>
    <lineage>
        <taxon>Bacteria</taxon>
        <taxon>Pseudomonadati</taxon>
        <taxon>Planctomycetota</taxon>
        <taxon>Planctomycetia</taxon>
        <taxon>Pirellulales</taxon>
        <taxon>Pirellulaceae</taxon>
        <taxon>Blastopirellula</taxon>
    </lineage>
</organism>
<sequence>MFPINKRFYFGQLQSCFARIYAAVHYFVSDLHLFSARSNAAQYEDAFNERAATGSTFVLGGDIFDFDWSTFPSPEATTNAAIDWLHRFVTAHPDCQFHYLLGNHDCLPAFVNRLDELSASLSNLAWEPFYLRIGDVLMLHGDVANRHMDAAGLIAARATKNEPRCRPAYHHQLYSLAVKARLHKAISVAINPKRLVARRILSYLESVGHGVESGITDVYFGHTHVPMRQYCYQGVLFHNGGAAMPGLKFQILEVNLSK</sequence>
<dbReference type="GO" id="GO:0016787">
    <property type="term" value="F:hydrolase activity"/>
    <property type="evidence" value="ECO:0007669"/>
    <property type="project" value="InterPro"/>
</dbReference>
<dbReference type="Proteomes" id="UP000004358">
    <property type="component" value="Unassembled WGS sequence"/>
</dbReference>
<proteinExistence type="predicted"/>
<dbReference type="EMBL" id="AANZ01000040">
    <property type="protein sequence ID" value="EAQ77197.1"/>
    <property type="molecule type" value="Genomic_DNA"/>
</dbReference>
<comment type="caution">
    <text evidence="2">The sequence shown here is derived from an EMBL/GenBank/DDBJ whole genome shotgun (WGS) entry which is preliminary data.</text>
</comment>
<feature type="domain" description="Calcineurin-like phosphoesterase" evidence="1">
    <location>
        <begin position="27"/>
        <end position="226"/>
    </location>
</feature>
<evidence type="ECO:0000313" key="3">
    <source>
        <dbReference type="Proteomes" id="UP000004358"/>
    </source>
</evidence>
<dbReference type="SUPFAM" id="SSF56300">
    <property type="entry name" value="Metallo-dependent phosphatases"/>
    <property type="match status" value="1"/>
</dbReference>
<dbReference type="Gene3D" id="3.60.21.10">
    <property type="match status" value="1"/>
</dbReference>
<reference evidence="2 3" key="1">
    <citation type="submission" date="2006-02" db="EMBL/GenBank/DDBJ databases">
        <authorList>
            <person name="Amann R."/>
            <person name="Ferriera S."/>
            <person name="Johnson J."/>
            <person name="Kravitz S."/>
            <person name="Halpern A."/>
            <person name="Remington K."/>
            <person name="Beeson K."/>
            <person name="Tran B."/>
            <person name="Rogers Y.-H."/>
            <person name="Friedman R."/>
            <person name="Venter J.C."/>
        </authorList>
    </citation>
    <scope>NUCLEOTIDE SEQUENCE [LARGE SCALE GENOMIC DNA]</scope>
    <source>
        <strain evidence="2 3">DSM 3645</strain>
    </source>
</reference>
<dbReference type="InterPro" id="IPR004843">
    <property type="entry name" value="Calcineurin-like_PHP"/>
</dbReference>
<accession>A4A226</accession>